<dbReference type="RefSeq" id="WP_263050079.1">
    <property type="nucleotide sequence ID" value="NZ_CP106735.1"/>
</dbReference>
<dbReference type="InterPro" id="IPR051202">
    <property type="entry name" value="Peptidase_C40"/>
</dbReference>
<protein>
    <submittedName>
        <fullName evidence="6">C40 family peptidase</fullName>
    </submittedName>
</protein>
<proteinExistence type="inferred from homology"/>
<accession>A0ABY6CZV3</accession>
<dbReference type="EMBL" id="CP106735">
    <property type="protein sequence ID" value="UXX78333.1"/>
    <property type="molecule type" value="Genomic_DNA"/>
</dbReference>
<name>A0ABY6CZV3_9BACT</name>
<sequence length="157" mass="17601">MQKTGWLLVLILLLIGGQTVAQNKKRRRQTDIQKVVDTAYTYTGTPYKYGGTSKNGIDCSALMQNSFAGAGYKIPRTAQAQSKYGKKVGWPSLRQGDIVFFKFKSKGEKWYHSGMITSVTPDGIYFIHASTSRGVVVSDLNADYYKKSVKAFRRVIR</sequence>
<dbReference type="Gene3D" id="3.90.1720.10">
    <property type="entry name" value="endopeptidase domain like (from Nostoc punctiforme)"/>
    <property type="match status" value="1"/>
</dbReference>
<keyword evidence="7" id="KW-1185">Reference proteome</keyword>
<keyword evidence="2" id="KW-0645">Protease</keyword>
<keyword evidence="3" id="KW-0378">Hydrolase</keyword>
<keyword evidence="4" id="KW-0788">Thiol protease</keyword>
<dbReference type="Proteomes" id="UP001062165">
    <property type="component" value="Chromosome"/>
</dbReference>
<evidence type="ECO:0000256" key="2">
    <source>
        <dbReference type="ARBA" id="ARBA00022670"/>
    </source>
</evidence>
<comment type="similarity">
    <text evidence="1">Belongs to the peptidase C40 family.</text>
</comment>
<dbReference type="PANTHER" id="PTHR47053:SF1">
    <property type="entry name" value="MUREIN DD-ENDOPEPTIDASE MEPH-RELATED"/>
    <property type="match status" value="1"/>
</dbReference>
<gene>
    <name evidence="6" type="ORF">N7E81_13300</name>
</gene>
<dbReference type="PANTHER" id="PTHR47053">
    <property type="entry name" value="MUREIN DD-ENDOPEPTIDASE MEPH-RELATED"/>
    <property type="match status" value="1"/>
</dbReference>
<dbReference type="InterPro" id="IPR000064">
    <property type="entry name" value="NLP_P60_dom"/>
</dbReference>
<dbReference type="SUPFAM" id="SSF54001">
    <property type="entry name" value="Cysteine proteinases"/>
    <property type="match status" value="1"/>
</dbReference>
<evidence type="ECO:0000256" key="4">
    <source>
        <dbReference type="ARBA" id="ARBA00022807"/>
    </source>
</evidence>
<evidence type="ECO:0000313" key="7">
    <source>
        <dbReference type="Proteomes" id="UP001062165"/>
    </source>
</evidence>
<evidence type="ECO:0000313" key="6">
    <source>
        <dbReference type="EMBL" id="UXX78333.1"/>
    </source>
</evidence>
<dbReference type="PROSITE" id="PS51935">
    <property type="entry name" value="NLPC_P60"/>
    <property type="match status" value="1"/>
</dbReference>
<evidence type="ECO:0000256" key="1">
    <source>
        <dbReference type="ARBA" id="ARBA00007074"/>
    </source>
</evidence>
<reference evidence="6" key="1">
    <citation type="submission" date="2022-10" db="EMBL/GenBank/DDBJ databases">
        <title>Comparative genomics and taxonomic characterization of three novel marine species of genus Reichenbachiella exhibiting antioxidant and polysaccharide degradation activities.</title>
        <authorList>
            <person name="Muhammad N."/>
            <person name="Lee Y.-J."/>
            <person name="Ko J."/>
            <person name="Kim S.-G."/>
        </authorList>
    </citation>
    <scope>NUCLEOTIDE SEQUENCE</scope>
    <source>
        <strain evidence="6">Wsw4-B4</strain>
    </source>
</reference>
<evidence type="ECO:0000256" key="3">
    <source>
        <dbReference type="ARBA" id="ARBA00022801"/>
    </source>
</evidence>
<evidence type="ECO:0000259" key="5">
    <source>
        <dbReference type="PROSITE" id="PS51935"/>
    </source>
</evidence>
<organism evidence="6 7">
    <name type="scientific">Reichenbachiella carrageenanivorans</name>
    <dbReference type="NCBI Taxonomy" id="2979869"/>
    <lineage>
        <taxon>Bacteria</taxon>
        <taxon>Pseudomonadati</taxon>
        <taxon>Bacteroidota</taxon>
        <taxon>Cytophagia</taxon>
        <taxon>Cytophagales</taxon>
        <taxon>Reichenbachiellaceae</taxon>
        <taxon>Reichenbachiella</taxon>
    </lineage>
</organism>
<dbReference type="Pfam" id="PF00877">
    <property type="entry name" value="NLPC_P60"/>
    <property type="match status" value="1"/>
</dbReference>
<feature type="domain" description="NlpC/P60" evidence="5">
    <location>
        <begin position="29"/>
        <end position="156"/>
    </location>
</feature>
<dbReference type="InterPro" id="IPR038765">
    <property type="entry name" value="Papain-like_cys_pep_sf"/>
</dbReference>